<comment type="caution">
    <text evidence="3">The sequence shown here is derived from an EMBL/GenBank/DDBJ whole genome shotgun (WGS) entry which is preliminary data.</text>
</comment>
<reference evidence="3 4" key="1">
    <citation type="submission" date="2020-08" db="EMBL/GenBank/DDBJ databases">
        <title>Genomic Encyclopedia of Type Strains, Phase IV (KMG-V): Genome sequencing to study the core and pangenomes of soil and plant-associated prokaryotes.</title>
        <authorList>
            <person name="Whitman W."/>
        </authorList>
    </citation>
    <scope>NUCLEOTIDE SEQUENCE [LARGE SCALE GENOMIC DNA]</scope>
    <source>
        <strain evidence="3 4">X5P3</strain>
    </source>
</reference>
<dbReference type="PANTHER" id="PTHR31005">
    <property type="entry name" value="DUF4139 DOMAIN-CONTAINING PROTEIN"/>
    <property type="match status" value="1"/>
</dbReference>
<dbReference type="Proteomes" id="UP000584867">
    <property type="component" value="Unassembled WGS sequence"/>
</dbReference>
<organism evidence="3 4">
    <name type="scientific">Granulicella mallensis</name>
    <dbReference type="NCBI Taxonomy" id="940614"/>
    <lineage>
        <taxon>Bacteria</taxon>
        <taxon>Pseudomonadati</taxon>
        <taxon>Acidobacteriota</taxon>
        <taxon>Terriglobia</taxon>
        <taxon>Terriglobales</taxon>
        <taxon>Acidobacteriaceae</taxon>
        <taxon>Granulicella</taxon>
    </lineage>
</organism>
<evidence type="ECO:0000313" key="4">
    <source>
        <dbReference type="Proteomes" id="UP000584867"/>
    </source>
</evidence>
<sequence>MRPSSITTLLAIHLGLVATVASAQKSPTPHPPAAITAAEHDTNLPVTHVSLYKNGVGFFEHTGRVTGNAAVTIDFTTAQLNDVLQSLTAIDLNGGRISGAGYNSTTPLDQQLKSLPLALGTDATAADFYTAIRGARIEVNASGTSITGRLLSMEIRSVPEKGDNDSKPSIDHYFLTVVSDTGEVRTLELTSTSSVHLLDTALHQDVSRYLELLAGSRSQGLRHLTLDDRGTGTRELHVSYISEVPIWKSTYRILFTDSANADTTQKATLQGWAVVDNTVGTDWVNVQLSLIAGSPQSFIQPLSDPIYSRRPEIPIAQEAQLTPQTFDSSVENVREDRSPASAPSATETVEVSAAPQIQVGKSMLRSRGIVAGLAAAPLPPSPRSYEEAASASLVTNTNTAAFDDFFEYKLTEPITIRKNESALVPILQAKIDADRVTLVSSDGNRISQPLRALWITNTSGLTLDRGSFSIVEDGSFGGEGLLDPIHAGEKRLLSYAADQAVHVTTESRHNATHITQISAAKGVLNIHHADVSEVTYVIHNAAADRRTVVLEHPVVKGFTLDSDPKPTETTPTVYRFRVEAAPGETVRLHVGGKHEGYTAYQLLNSDDNQFTLILNSANHNPALEQALQPILEARRHVADAQTAVDQTNAKLASLHSDEERQRANITALQNADKGSRDRFVGDLNKTEDAIAAGQKELETRTTALDAAQADLANRIEAFQFQETV</sequence>
<evidence type="ECO:0000313" key="3">
    <source>
        <dbReference type="EMBL" id="MBB5064327.1"/>
    </source>
</evidence>
<gene>
    <name evidence="3" type="ORF">HDF15_002681</name>
</gene>
<dbReference type="EMBL" id="JACHIO010000010">
    <property type="protein sequence ID" value="MBB5064327.1"/>
    <property type="molecule type" value="Genomic_DNA"/>
</dbReference>
<proteinExistence type="predicted"/>
<evidence type="ECO:0000256" key="1">
    <source>
        <dbReference type="SAM" id="MobiDB-lite"/>
    </source>
</evidence>
<keyword evidence="2" id="KW-0732">Signal</keyword>
<feature type="chain" id="PRO_5030964875" description="DUF4139 domain-containing protein" evidence="2">
    <location>
        <begin position="24"/>
        <end position="724"/>
    </location>
</feature>
<name>A0A7W7ZQM6_9BACT</name>
<dbReference type="PANTHER" id="PTHR31005:SF8">
    <property type="entry name" value="DUF4139 DOMAIN-CONTAINING PROTEIN"/>
    <property type="match status" value="1"/>
</dbReference>
<evidence type="ECO:0008006" key="5">
    <source>
        <dbReference type="Google" id="ProtNLM"/>
    </source>
</evidence>
<evidence type="ECO:0000256" key="2">
    <source>
        <dbReference type="SAM" id="SignalP"/>
    </source>
</evidence>
<dbReference type="AlphaFoldDB" id="A0A7W7ZQM6"/>
<protein>
    <recommendedName>
        <fullName evidence="5">DUF4139 domain-containing protein</fullName>
    </recommendedName>
</protein>
<accession>A0A7W7ZQM6</accession>
<feature type="signal peptide" evidence="2">
    <location>
        <begin position="1"/>
        <end position="23"/>
    </location>
</feature>
<dbReference type="InterPro" id="IPR011935">
    <property type="entry name" value="CHP02231"/>
</dbReference>
<feature type="region of interest" description="Disordered" evidence="1">
    <location>
        <begin position="325"/>
        <end position="348"/>
    </location>
</feature>
<dbReference type="RefSeq" id="WP_184256143.1">
    <property type="nucleotide sequence ID" value="NZ_JACHIO010000010.1"/>
</dbReference>